<reference evidence="1" key="1">
    <citation type="submission" date="2020-01" db="EMBL/GenBank/DDBJ databases">
        <title>Muricauda ochracea sp. nov., isolated from a tidal flat of Garorim bay in Korea.</title>
        <authorList>
            <person name="Kim D."/>
            <person name="Yoo Y."/>
            <person name="Kim J.-J."/>
        </authorList>
    </citation>
    <scope>NUCLEOTIDE SEQUENCE</scope>
    <source>
        <strain evidence="1">JGD-17</strain>
    </source>
</reference>
<gene>
    <name evidence="1" type="ORF">GTQ34_01810</name>
</gene>
<evidence type="ECO:0000313" key="1">
    <source>
        <dbReference type="EMBL" id="NAY90641.1"/>
    </source>
</evidence>
<accession>A0A964WW44</accession>
<protein>
    <submittedName>
        <fullName evidence="1">Uncharacterized protein</fullName>
    </submittedName>
</protein>
<sequence>MRDKHGMNTSVIDRWLLWINSYVIYSKNGKKQYEVRIVLIEQAMIWA</sequence>
<comment type="caution">
    <text evidence="1">The sequence shown here is derived from an EMBL/GenBank/DDBJ whole genome shotgun (WGS) entry which is preliminary data.</text>
</comment>
<dbReference type="Proteomes" id="UP000667650">
    <property type="component" value="Unassembled WGS sequence"/>
</dbReference>
<name>A0A964WW44_9FLAO</name>
<evidence type="ECO:0000313" key="2">
    <source>
        <dbReference type="Proteomes" id="UP000667650"/>
    </source>
</evidence>
<dbReference type="AlphaFoldDB" id="A0A964WW44"/>
<dbReference type="RefSeq" id="WP_166522048.1">
    <property type="nucleotide sequence ID" value="NZ_JAAABI010000001.1"/>
</dbReference>
<proteinExistence type="predicted"/>
<dbReference type="EMBL" id="JAAABI010000001">
    <property type="protein sequence ID" value="NAY90641.1"/>
    <property type="molecule type" value="Genomic_DNA"/>
</dbReference>
<organism evidence="1 2">
    <name type="scientific">Flagellimonas ochracea</name>
    <dbReference type="NCBI Taxonomy" id="2696472"/>
    <lineage>
        <taxon>Bacteria</taxon>
        <taxon>Pseudomonadati</taxon>
        <taxon>Bacteroidota</taxon>
        <taxon>Flavobacteriia</taxon>
        <taxon>Flavobacteriales</taxon>
        <taxon>Flavobacteriaceae</taxon>
        <taxon>Flagellimonas</taxon>
    </lineage>
</organism>
<keyword evidence="2" id="KW-1185">Reference proteome</keyword>